<organism evidence="1 2">
    <name type="scientific">Beta vulgaris subsp. vulgaris</name>
    <name type="common">Beet</name>
    <dbReference type="NCBI Taxonomy" id="3555"/>
    <lineage>
        <taxon>Eukaryota</taxon>
        <taxon>Viridiplantae</taxon>
        <taxon>Streptophyta</taxon>
        <taxon>Embryophyta</taxon>
        <taxon>Tracheophyta</taxon>
        <taxon>Spermatophyta</taxon>
        <taxon>Magnoliopsida</taxon>
        <taxon>eudicotyledons</taxon>
        <taxon>Gunneridae</taxon>
        <taxon>Pentapetalae</taxon>
        <taxon>Caryophyllales</taxon>
        <taxon>Chenopodiaceae</taxon>
        <taxon>Betoideae</taxon>
        <taxon>Beta</taxon>
    </lineage>
</organism>
<protein>
    <submittedName>
        <fullName evidence="1">Uncharacterized protein</fullName>
    </submittedName>
</protein>
<name>A0A0J8AX80_BETVV</name>
<reference evidence="1 2" key="1">
    <citation type="journal article" date="2014" name="Nature">
        <title>The genome of the recently domesticated crop plant sugar beet (Beta vulgaris).</title>
        <authorList>
            <person name="Dohm J.C."/>
            <person name="Minoche A.E."/>
            <person name="Holtgrawe D."/>
            <person name="Capella-Gutierrez S."/>
            <person name="Zakrzewski F."/>
            <person name="Tafer H."/>
            <person name="Rupp O."/>
            <person name="Sorensen T.R."/>
            <person name="Stracke R."/>
            <person name="Reinhardt R."/>
            <person name="Goesmann A."/>
            <person name="Kraft T."/>
            <person name="Schulz B."/>
            <person name="Stadler P.F."/>
            <person name="Schmidt T."/>
            <person name="Gabaldon T."/>
            <person name="Lehrach H."/>
            <person name="Weisshaar B."/>
            <person name="Himmelbauer H."/>
        </authorList>
    </citation>
    <scope>NUCLEOTIDE SEQUENCE [LARGE SCALE GENOMIC DNA]</scope>
    <source>
        <tissue evidence="1">Taproot</tissue>
    </source>
</reference>
<dbReference type="AlphaFoldDB" id="A0A0J8AX80"/>
<evidence type="ECO:0000313" key="1">
    <source>
        <dbReference type="EMBL" id="KMS93444.1"/>
    </source>
</evidence>
<keyword evidence="2" id="KW-1185">Reference proteome</keyword>
<sequence>MKPCRWALSQVQLREAVLSQDFIIQADMGEASVSLVSCNGKPCYKIWLL</sequence>
<evidence type="ECO:0000313" key="2">
    <source>
        <dbReference type="Proteomes" id="UP000035740"/>
    </source>
</evidence>
<dbReference type="Gramene" id="KMS93444">
    <property type="protein sequence ID" value="KMS93444"/>
    <property type="gene ID" value="BVRB_031420"/>
</dbReference>
<proteinExistence type="predicted"/>
<gene>
    <name evidence="1" type="ORF">BVRB_031420</name>
</gene>
<dbReference type="EMBL" id="KQ102679">
    <property type="protein sequence ID" value="KMS93444.1"/>
    <property type="molecule type" value="Genomic_DNA"/>
</dbReference>
<accession>A0A0J8AX80</accession>
<dbReference type="Proteomes" id="UP000035740">
    <property type="component" value="Unassembled WGS sequence"/>
</dbReference>
<feature type="non-terminal residue" evidence="1">
    <location>
        <position position="49"/>
    </location>
</feature>